<evidence type="ECO:0000313" key="3">
    <source>
        <dbReference type="Proteomes" id="UP000075502"/>
    </source>
</evidence>
<feature type="compositionally biased region" description="Basic and acidic residues" evidence="1">
    <location>
        <begin position="263"/>
        <end position="283"/>
    </location>
</feature>
<feature type="region of interest" description="Disordered" evidence="1">
    <location>
        <begin position="244"/>
        <end position="289"/>
    </location>
</feature>
<dbReference type="AlphaFoldDB" id="A0A150U2I5"/>
<comment type="caution">
    <text evidence="2">The sequence shown here is derived from an EMBL/GenBank/DDBJ whole genome shotgun (WGS) entry which is preliminary data.</text>
</comment>
<accession>A0A150U2I5</accession>
<name>A0A150U2I5_SORCE</name>
<sequence length="289" mass="30684">MRFAFLPRCGLLGCWVVLLVLVLGALVGCSGAGEPSQGPSEVLRARFPQQVTQVLAAGAGFVATGQGFVARSRGEMPGRFRPAGETIEAVLPVKGEQGLRFRGQRGFAFAVREIGAAGDAALERSAVTYARTGGRSYWTAMAGGGAEEWLLLEAEHVTSDAPVAVWEVDGAALRQEGEAVAVLDEGGRARMRVTAPEAHATGGRAIAARLAARGQRIELWVQASGEDVLVDPVWQATGKMGAARYRGRERGAVRPSDGNLAARRLDEHRPRLSHRDAAAERAGARRGRR</sequence>
<reference evidence="2 3" key="1">
    <citation type="submission" date="2014-02" db="EMBL/GenBank/DDBJ databases">
        <title>The small core and large imbalanced accessory genome model reveals a collaborative survival strategy of Sorangium cellulosum strains in nature.</title>
        <authorList>
            <person name="Han K."/>
            <person name="Peng R."/>
            <person name="Blom J."/>
            <person name="Li Y.-Z."/>
        </authorList>
    </citation>
    <scope>NUCLEOTIDE SEQUENCE [LARGE SCALE GENOMIC DNA]</scope>
    <source>
        <strain evidence="2 3">So0007-03</strain>
    </source>
</reference>
<protein>
    <submittedName>
        <fullName evidence="2">Uncharacterized protein</fullName>
    </submittedName>
</protein>
<gene>
    <name evidence="2" type="ORF">BE21_58210</name>
</gene>
<dbReference type="PROSITE" id="PS51257">
    <property type="entry name" value="PROKAR_LIPOPROTEIN"/>
    <property type="match status" value="1"/>
</dbReference>
<organism evidence="2 3">
    <name type="scientific">Sorangium cellulosum</name>
    <name type="common">Polyangium cellulosum</name>
    <dbReference type="NCBI Taxonomy" id="56"/>
    <lineage>
        <taxon>Bacteria</taxon>
        <taxon>Pseudomonadati</taxon>
        <taxon>Myxococcota</taxon>
        <taxon>Polyangia</taxon>
        <taxon>Polyangiales</taxon>
        <taxon>Polyangiaceae</taxon>
        <taxon>Sorangium</taxon>
    </lineage>
</organism>
<evidence type="ECO:0000313" key="2">
    <source>
        <dbReference type="EMBL" id="KYG11143.1"/>
    </source>
</evidence>
<dbReference type="EMBL" id="JEME01000123">
    <property type="protein sequence ID" value="KYG11143.1"/>
    <property type="molecule type" value="Genomic_DNA"/>
</dbReference>
<proteinExistence type="predicted"/>
<evidence type="ECO:0000256" key="1">
    <source>
        <dbReference type="SAM" id="MobiDB-lite"/>
    </source>
</evidence>
<dbReference type="Proteomes" id="UP000075502">
    <property type="component" value="Unassembled WGS sequence"/>
</dbReference>